<keyword evidence="3" id="KW-1185">Reference proteome</keyword>
<feature type="compositionally biased region" description="Polar residues" evidence="1">
    <location>
        <begin position="91"/>
        <end position="110"/>
    </location>
</feature>
<proteinExistence type="predicted"/>
<name>A0AAD5FRW4_SILAS</name>
<protein>
    <submittedName>
        <fullName evidence="2">Uncharacterized protein</fullName>
    </submittedName>
</protein>
<gene>
    <name evidence="2" type="ORF">C0J50_14002</name>
</gene>
<dbReference type="EMBL" id="MU551532">
    <property type="protein sequence ID" value="KAI5626351.1"/>
    <property type="molecule type" value="Genomic_DNA"/>
</dbReference>
<reference evidence="2" key="1">
    <citation type="submission" date="2018-07" db="EMBL/GenBank/DDBJ databases">
        <title>Comparative genomics of catfishes provides insights into carnivory and benthic adaptation.</title>
        <authorList>
            <person name="Zhang Y."/>
            <person name="Wang D."/>
            <person name="Peng Z."/>
            <person name="Zheng S."/>
            <person name="Shao F."/>
            <person name="Tao W."/>
        </authorList>
    </citation>
    <scope>NUCLEOTIDE SEQUENCE</scope>
    <source>
        <strain evidence="2">Chongqing</strain>
    </source>
</reference>
<evidence type="ECO:0000313" key="2">
    <source>
        <dbReference type="EMBL" id="KAI5626351.1"/>
    </source>
</evidence>
<feature type="region of interest" description="Disordered" evidence="1">
    <location>
        <begin position="1"/>
        <end position="121"/>
    </location>
</feature>
<feature type="compositionally biased region" description="Basic and acidic residues" evidence="1">
    <location>
        <begin position="111"/>
        <end position="121"/>
    </location>
</feature>
<accession>A0AAD5FRW4</accession>
<evidence type="ECO:0000313" key="3">
    <source>
        <dbReference type="Proteomes" id="UP001205998"/>
    </source>
</evidence>
<organism evidence="2 3">
    <name type="scientific">Silurus asotus</name>
    <name type="common">Amur catfish</name>
    <name type="synonym">Parasilurus asotus</name>
    <dbReference type="NCBI Taxonomy" id="30991"/>
    <lineage>
        <taxon>Eukaryota</taxon>
        <taxon>Metazoa</taxon>
        <taxon>Chordata</taxon>
        <taxon>Craniata</taxon>
        <taxon>Vertebrata</taxon>
        <taxon>Euteleostomi</taxon>
        <taxon>Actinopterygii</taxon>
        <taxon>Neopterygii</taxon>
        <taxon>Teleostei</taxon>
        <taxon>Ostariophysi</taxon>
        <taxon>Siluriformes</taxon>
        <taxon>Siluridae</taxon>
        <taxon>Silurus</taxon>
    </lineage>
</organism>
<feature type="compositionally biased region" description="Polar residues" evidence="1">
    <location>
        <begin position="42"/>
        <end position="64"/>
    </location>
</feature>
<feature type="compositionally biased region" description="Polar residues" evidence="1">
    <location>
        <begin position="8"/>
        <end position="24"/>
    </location>
</feature>
<comment type="caution">
    <text evidence="2">The sequence shown here is derived from an EMBL/GenBank/DDBJ whole genome shotgun (WGS) entry which is preliminary data.</text>
</comment>
<evidence type="ECO:0000256" key="1">
    <source>
        <dbReference type="SAM" id="MobiDB-lite"/>
    </source>
</evidence>
<sequence>MHAHAYKPSSSPMRSSFQVQQRSINLIHPPAGTPPKSLAQEFPSSSASKNTDLPSQENDQQYSTLPKWDAASAQMERCAGCGRQREEAGQKAQSFPDDQSNPSKWLTEPSSQEKKQTGSGV</sequence>
<dbReference type="AlphaFoldDB" id="A0AAD5FRW4"/>
<dbReference type="Proteomes" id="UP001205998">
    <property type="component" value="Unassembled WGS sequence"/>
</dbReference>